<dbReference type="EMBL" id="LVVM01004187">
    <property type="protein sequence ID" value="OJA13345.1"/>
    <property type="molecule type" value="Genomic_DNA"/>
</dbReference>
<proteinExistence type="predicted"/>
<gene>
    <name evidence="2" type="ORF">AZE42_05586</name>
</gene>
<feature type="compositionally biased region" description="Low complexity" evidence="1">
    <location>
        <begin position="282"/>
        <end position="300"/>
    </location>
</feature>
<feature type="compositionally biased region" description="Polar residues" evidence="1">
    <location>
        <begin position="272"/>
        <end position="281"/>
    </location>
</feature>
<reference evidence="2 3" key="1">
    <citation type="submission" date="2016-03" db="EMBL/GenBank/DDBJ databases">
        <title>Comparative genomics of the ectomycorrhizal sister species Rhizopogon vinicolor and Rhizopogon vesiculosus (Basidiomycota: Boletales) reveals a divergence of the mating type B locus.</title>
        <authorList>
            <person name="Mujic A.B."/>
            <person name="Kuo A."/>
            <person name="Tritt A."/>
            <person name="Lipzen A."/>
            <person name="Chen C."/>
            <person name="Johnson J."/>
            <person name="Sharma A."/>
            <person name="Barry K."/>
            <person name="Grigoriev I.V."/>
            <person name="Spatafora J.W."/>
        </authorList>
    </citation>
    <scope>NUCLEOTIDE SEQUENCE [LARGE SCALE GENOMIC DNA]</scope>
    <source>
        <strain evidence="2 3">AM-OR11-056</strain>
    </source>
</reference>
<feature type="compositionally biased region" description="Polar residues" evidence="1">
    <location>
        <begin position="197"/>
        <end position="211"/>
    </location>
</feature>
<dbReference type="STRING" id="180088.A0A1J8QIC0"/>
<sequence length="443" mass="48637">FYSSPNFHRPRRLRRCARRTHHFLQRPTFSQMLLAHKPHALPIMSPNITHRRHPSAPPAVVVQATKTPGLLFVSNQPSRALTPRNHPQQPQSHPQKQFRSPKAKGRTPQPQILDAYSPDDSAKPAVQKVSPDIPAAVEKKFVSPATPSPDKSARGRQSKPPKDKGTTRSSSSQAQARRSNIRQPSPPILSQVEGAPSSLTQTFAHHNNNPTSNSFDPFVVSSDSDSDNRLRTIMPSTVKTPPPQSGKLAARRRRQQITTPTPATRAVDVPRSNIQSNRPNISRSAPSQSPAPLRAARRASGVYGTEFPICDDTTDVDDTSPSTPTREKSAATWQQLAQGPRTAPLNSTTGFPFGGHLNYNTPSPPRRHYRTPSEGVFNMSFDEDMTSTSDTSEEQRKLFGLMPRKHGSVGPSVTRAGKDKTGFFASSVFQNSPSPDELPPPPF</sequence>
<evidence type="ECO:0000313" key="3">
    <source>
        <dbReference type="Proteomes" id="UP000183567"/>
    </source>
</evidence>
<protein>
    <submittedName>
        <fullName evidence="2">Uncharacterized protein</fullName>
    </submittedName>
</protein>
<comment type="caution">
    <text evidence="2">The sequence shown here is derived from an EMBL/GenBank/DDBJ whole genome shotgun (WGS) entry which is preliminary data.</text>
</comment>
<feature type="region of interest" description="Disordered" evidence="1">
    <location>
        <begin position="77"/>
        <end position="371"/>
    </location>
</feature>
<dbReference type="OrthoDB" id="3226344at2759"/>
<feature type="compositionally biased region" description="Low complexity" evidence="1">
    <location>
        <begin position="168"/>
        <end position="178"/>
    </location>
</feature>
<organism evidence="2 3">
    <name type="scientific">Rhizopogon vesiculosus</name>
    <dbReference type="NCBI Taxonomy" id="180088"/>
    <lineage>
        <taxon>Eukaryota</taxon>
        <taxon>Fungi</taxon>
        <taxon>Dikarya</taxon>
        <taxon>Basidiomycota</taxon>
        <taxon>Agaricomycotina</taxon>
        <taxon>Agaricomycetes</taxon>
        <taxon>Agaricomycetidae</taxon>
        <taxon>Boletales</taxon>
        <taxon>Suillineae</taxon>
        <taxon>Rhizopogonaceae</taxon>
        <taxon>Rhizopogon</taxon>
    </lineage>
</organism>
<feature type="compositionally biased region" description="Low complexity" evidence="1">
    <location>
        <begin position="212"/>
        <end position="223"/>
    </location>
</feature>
<dbReference type="AlphaFoldDB" id="A0A1J8QIC0"/>
<keyword evidence="3" id="KW-1185">Reference proteome</keyword>
<evidence type="ECO:0000313" key="2">
    <source>
        <dbReference type="EMBL" id="OJA13345.1"/>
    </source>
</evidence>
<feature type="non-terminal residue" evidence="2">
    <location>
        <position position="1"/>
    </location>
</feature>
<feature type="compositionally biased region" description="Low complexity" evidence="1">
    <location>
        <begin position="256"/>
        <end position="266"/>
    </location>
</feature>
<accession>A0A1J8QIC0</accession>
<name>A0A1J8QIC0_9AGAM</name>
<evidence type="ECO:0000256" key="1">
    <source>
        <dbReference type="SAM" id="MobiDB-lite"/>
    </source>
</evidence>
<feature type="compositionally biased region" description="Low complexity" evidence="1">
    <location>
        <begin position="86"/>
        <end position="97"/>
    </location>
</feature>
<dbReference type="Proteomes" id="UP000183567">
    <property type="component" value="Unassembled WGS sequence"/>
</dbReference>